<organism evidence="2 3">
    <name type="scientific">Posidoniimonas corsicana</name>
    <dbReference type="NCBI Taxonomy" id="1938618"/>
    <lineage>
        <taxon>Bacteria</taxon>
        <taxon>Pseudomonadati</taxon>
        <taxon>Planctomycetota</taxon>
        <taxon>Planctomycetia</taxon>
        <taxon>Pirellulales</taxon>
        <taxon>Lacipirellulaceae</taxon>
        <taxon>Posidoniimonas</taxon>
    </lineage>
</organism>
<proteinExistence type="predicted"/>
<dbReference type="AlphaFoldDB" id="A0A5C5VHG2"/>
<comment type="caution">
    <text evidence="2">The sequence shown here is derived from an EMBL/GenBank/DDBJ whole genome shotgun (WGS) entry which is preliminary data.</text>
</comment>
<dbReference type="OrthoDB" id="264282at2"/>
<name>A0A5C5VHG2_9BACT</name>
<sequence length="275" mass="31467" precursor="true">MISSLRWSIALALTAVVLAPTARGEDDGWVDIVEEPKQQNDWIVQPEQFDNWVFQTAQSVEGQRDVFGNKLDLALEQLGQSCTLTEAQELKLRLAGQMEIERYFQRYNQVKDHYIKTKPGQDEFNEVWQMIQPLQQAAQAGLFGADSLVSRVARGTLDPEQLAAHRRLQNQRRAYRYRALIQAYVMMLEEHLPLTTRQREGLIGLIEGSTLPPNRFGETDQYYIMHQASTVRRHEIVELLEGPVGEGVANALQTGRGYESHLESQGVRPYREDDE</sequence>
<dbReference type="RefSeq" id="WP_146564469.1">
    <property type="nucleotide sequence ID" value="NZ_SIHJ01000001.1"/>
</dbReference>
<feature type="chain" id="PRO_5022704563" evidence="1">
    <location>
        <begin position="25"/>
        <end position="275"/>
    </location>
</feature>
<keyword evidence="1" id="KW-0732">Signal</keyword>
<dbReference type="EMBL" id="SIHJ01000001">
    <property type="protein sequence ID" value="TWT37112.1"/>
    <property type="molecule type" value="Genomic_DNA"/>
</dbReference>
<gene>
    <name evidence="2" type="ORF">KOR34_20590</name>
</gene>
<accession>A0A5C5VHG2</accession>
<protein>
    <submittedName>
        <fullName evidence="2">Uncharacterized protein</fullName>
    </submittedName>
</protein>
<evidence type="ECO:0000313" key="3">
    <source>
        <dbReference type="Proteomes" id="UP000316714"/>
    </source>
</evidence>
<keyword evidence="3" id="KW-1185">Reference proteome</keyword>
<reference evidence="2 3" key="1">
    <citation type="submission" date="2019-02" db="EMBL/GenBank/DDBJ databases">
        <title>Deep-cultivation of Planctomycetes and their phenomic and genomic characterization uncovers novel biology.</title>
        <authorList>
            <person name="Wiegand S."/>
            <person name="Jogler M."/>
            <person name="Boedeker C."/>
            <person name="Pinto D."/>
            <person name="Vollmers J."/>
            <person name="Rivas-Marin E."/>
            <person name="Kohn T."/>
            <person name="Peeters S.H."/>
            <person name="Heuer A."/>
            <person name="Rast P."/>
            <person name="Oberbeckmann S."/>
            <person name="Bunk B."/>
            <person name="Jeske O."/>
            <person name="Meyerdierks A."/>
            <person name="Storesund J.E."/>
            <person name="Kallscheuer N."/>
            <person name="Luecker S."/>
            <person name="Lage O.M."/>
            <person name="Pohl T."/>
            <person name="Merkel B.J."/>
            <person name="Hornburger P."/>
            <person name="Mueller R.-W."/>
            <person name="Bruemmer F."/>
            <person name="Labrenz M."/>
            <person name="Spormann A.M."/>
            <person name="Op Den Camp H."/>
            <person name="Overmann J."/>
            <person name="Amann R."/>
            <person name="Jetten M.S.M."/>
            <person name="Mascher T."/>
            <person name="Medema M.H."/>
            <person name="Devos D.P."/>
            <person name="Kaster A.-K."/>
            <person name="Ovreas L."/>
            <person name="Rohde M."/>
            <person name="Galperin M.Y."/>
            <person name="Jogler C."/>
        </authorList>
    </citation>
    <scope>NUCLEOTIDE SEQUENCE [LARGE SCALE GENOMIC DNA]</scope>
    <source>
        <strain evidence="2 3">KOR34</strain>
    </source>
</reference>
<dbReference type="Proteomes" id="UP000316714">
    <property type="component" value="Unassembled WGS sequence"/>
</dbReference>
<feature type="signal peptide" evidence="1">
    <location>
        <begin position="1"/>
        <end position="24"/>
    </location>
</feature>
<evidence type="ECO:0000256" key="1">
    <source>
        <dbReference type="SAM" id="SignalP"/>
    </source>
</evidence>
<evidence type="ECO:0000313" key="2">
    <source>
        <dbReference type="EMBL" id="TWT37112.1"/>
    </source>
</evidence>